<dbReference type="EMBL" id="FOLO01000041">
    <property type="protein sequence ID" value="SFD21117.1"/>
    <property type="molecule type" value="Genomic_DNA"/>
</dbReference>
<dbReference type="PANTHER" id="PTHR43037">
    <property type="entry name" value="UNNAMED PRODUCT-RELATED"/>
    <property type="match status" value="1"/>
</dbReference>
<dbReference type="NCBIfam" id="TIGR01840">
    <property type="entry name" value="esterase_phb"/>
    <property type="match status" value="1"/>
</dbReference>
<dbReference type="RefSeq" id="WP_091988466.1">
    <property type="nucleotide sequence ID" value="NZ_FOLO01000041.1"/>
</dbReference>
<dbReference type="InterPro" id="IPR050955">
    <property type="entry name" value="Plant_Biomass_Hydrol_Est"/>
</dbReference>
<keyword evidence="1" id="KW-0732">Signal</keyword>
<gene>
    <name evidence="3" type="ORF">SAMN02745724_03876</name>
</gene>
<evidence type="ECO:0000256" key="2">
    <source>
        <dbReference type="ARBA" id="ARBA00022801"/>
    </source>
</evidence>
<reference evidence="3 4" key="1">
    <citation type="submission" date="2016-10" db="EMBL/GenBank/DDBJ databases">
        <authorList>
            <person name="de Groot N.N."/>
        </authorList>
    </citation>
    <scope>NUCLEOTIDE SEQUENCE [LARGE SCALE GENOMIC DNA]</scope>
    <source>
        <strain evidence="3 4">DSM 6059</strain>
    </source>
</reference>
<keyword evidence="2" id="KW-0378">Hydrolase</keyword>
<dbReference type="PANTHER" id="PTHR43037:SF1">
    <property type="entry name" value="BLL1128 PROTEIN"/>
    <property type="match status" value="1"/>
</dbReference>
<sequence>MKLFISILINLFGAILFIPQSGYAAYKEISQFGANPGQLKADIYLPQSKSKNLVVLLHGCTQKNKLFAKQSGFEDLAENKKFLLLVPQQIKSNNINNCFNWFTEQDTTKNAGESLSLYNMIHQIKYDYQIEQINILGLSAGGAMVSVMLNNYPRLFNNAAIIAGLPYGCANTLDKALSCMKSGPKQSIAQLTALMSRQHNKDTKWPNVSIWYGNKDKTVNPINSTFMAQQWVKLYDNKLTKSVQNKNQYQTMQWRDPSGKIKVQLVRLNQLTHGMPVKPNLKGTGGVLADYVLQSPIASGIYLTELWGL</sequence>
<keyword evidence="4" id="KW-1185">Reference proteome</keyword>
<evidence type="ECO:0000313" key="3">
    <source>
        <dbReference type="EMBL" id="SFD21117.1"/>
    </source>
</evidence>
<accession>A0A1I1QGJ3</accession>
<dbReference type="SUPFAM" id="SSF53474">
    <property type="entry name" value="alpha/beta-Hydrolases"/>
    <property type="match status" value="1"/>
</dbReference>
<dbReference type="AlphaFoldDB" id="A0A1I1QGJ3"/>
<dbReference type="GO" id="GO:0016787">
    <property type="term" value="F:hydrolase activity"/>
    <property type="evidence" value="ECO:0007669"/>
    <property type="project" value="UniProtKB-KW"/>
</dbReference>
<dbReference type="OrthoDB" id="5291933at2"/>
<dbReference type="InterPro" id="IPR010126">
    <property type="entry name" value="Esterase_phb"/>
</dbReference>
<dbReference type="STRING" id="1123010.SAMN02745724_03876"/>
<dbReference type="InterPro" id="IPR029058">
    <property type="entry name" value="AB_hydrolase_fold"/>
</dbReference>
<dbReference type="Gene3D" id="3.40.50.1820">
    <property type="entry name" value="alpha/beta hydrolase"/>
    <property type="match status" value="1"/>
</dbReference>
<proteinExistence type="predicted"/>
<evidence type="ECO:0000256" key="1">
    <source>
        <dbReference type="ARBA" id="ARBA00022729"/>
    </source>
</evidence>
<protein>
    <submittedName>
        <fullName evidence="3">Esterase, PHB depolymerase family</fullName>
    </submittedName>
</protein>
<name>A0A1I1QGJ3_9GAMM</name>
<dbReference type="Pfam" id="PF10503">
    <property type="entry name" value="Esterase_PHB"/>
    <property type="match status" value="1"/>
</dbReference>
<dbReference type="Proteomes" id="UP000198862">
    <property type="component" value="Unassembled WGS sequence"/>
</dbReference>
<organism evidence="3 4">
    <name type="scientific">Pseudoalteromonas denitrificans DSM 6059</name>
    <dbReference type="NCBI Taxonomy" id="1123010"/>
    <lineage>
        <taxon>Bacteria</taxon>
        <taxon>Pseudomonadati</taxon>
        <taxon>Pseudomonadota</taxon>
        <taxon>Gammaproteobacteria</taxon>
        <taxon>Alteromonadales</taxon>
        <taxon>Pseudoalteromonadaceae</taxon>
        <taxon>Pseudoalteromonas</taxon>
    </lineage>
</organism>
<evidence type="ECO:0000313" key="4">
    <source>
        <dbReference type="Proteomes" id="UP000198862"/>
    </source>
</evidence>
<dbReference type="GO" id="GO:0005576">
    <property type="term" value="C:extracellular region"/>
    <property type="evidence" value="ECO:0007669"/>
    <property type="project" value="InterPro"/>
</dbReference>